<dbReference type="RefSeq" id="XP_002902773.1">
    <property type="nucleotide sequence ID" value="XM_002902727.1"/>
</dbReference>
<name>D0NCY6_PHYIT</name>
<organism evidence="1 2">
    <name type="scientific">Phytophthora infestans (strain T30-4)</name>
    <name type="common">Potato late blight agent</name>
    <dbReference type="NCBI Taxonomy" id="403677"/>
    <lineage>
        <taxon>Eukaryota</taxon>
        <taxon>Sar</taxon>
        <taxon>Stramenopiles</taxon>
        <taxon>Oomycota</taxon>
        <taxon>Peronosporomycetes</taxon>
        <taxon>Peronosporales</taxon>
        <taxon>Peronosporaceae</taxon>
        <taxon>Phytophthora</taxon>
    </lineage>
</organism>
<dbReference type="AlphaFoldDB" id="D0NCY6"/>
<dbReference type="HOGENOM" id="CLU_1879478_0_0_1"/>
<dbReference type="VEuPathDB" id="FungiDB:PITG_08689"/>
<reference evidence="2" key="1">
    <citation type="journal article" date="2009" name="Nature">
        <title>Genome sequence and analysis of the Irish potato famine pathogen Phytophthora infestans.</title>
        <authorList>
            <consortium name="The Broad Institute Genome Sequencing Platform"/>
            <person name="Haas B.J."/>
            <person name="Kamoun S."/>
            <person name="Zody M.C."/>
            <person name="Jiang R.H."/>
            <person name="Handsaker R.E."/>
            <person name="Cano L.M."/>
            <person name="Grabherr M."/>
            <person name="Kodira C.D."/>
            <person name="Raffaele S."/>
            <person name="Torto-Alalibo T."/>
            <person name="Bozkurt T.O."/>
            <person name="Ah-Fong A.M."/>
            <person name="Alvarado L."/>
            <person name="Anderson V.L."/>
            <person name="Armstrong M.R."/>
            <person name="Avrova A."/>
            <person name="Baxter L."/>
            <person name="Beynon J."/>
            <person name="Boevink P.C."/>
            <person name="Bollmann S.R."/>
            <person name="Bos J.I."/>
            <person name="Bulone V."/>
            <person name="Cai G."/>
            <person name="Cakir C."/>
            <person name="Carrington J.C."/>
            <person name="Chawner M."/>
            <person name="Conti L."/>
            <person name="Costanzo S."/>
            <person name="Ewan R."/>
            <person name="Fahlgren N."/>
            <person name="Fischbach M.A."/>
            <person name="Fugelstad J."/>
            <person name="Gilroy E.M."/>
            <person name="Gnerre S."/>
            <person name="Green P.J."/>
            <person name="Grenville-Briggs L.J."/>
            <person name="Griffith J."/>
            <person name="Grunwald N.J."/>
            <person name="Horn K."/>
            <person name="Horner N.R."/>
            <person name="Hu C.H."/>
            <person name="Huitema E."/>
            <person name="Jeong D.H."/>
            <person name="Jones A.M."/>
            <person name="Jones J.D."/>
            <person name="Jones R.W."/>
            <person name="Karlsson E.K."/>
            <person name="Kunjeti S.G."/>
            <person name="Lamour K."/>
            <person name="Liu Z."/>
            <person name="Ma L."/>
            <person name="Maclean D."/>
            <person name="Chibucos M.C."/>
            <person name="McDonald H."/>
            <person name="McWalters J."/>
            <person name="Meijer H.J."/>
            <person name="Morgan W."/>
            <person name="Morris P.F."/>
            <person name="Munro C.A."/>
            <person name="O'Neill K."/>
            <person name="Ospina-Giraldo M."/>
            <person name="Pinzon A."/>
            <person name="Pritchard L."/>
            <person name="Ramsahoye B."/>
            <person name="Ren Q."/>
            <person name="Restrepo S."/>
            <person name="Roy S."/>
            <person name="Sadanandom A."/>
            <person name="Savidor A."/>
            <person name="Schornack S."/>
            <person name="Schwartz D.C."/>
            <person name="Schumann U.D."/>
            <person name="Schwessinger B."/>
            <person name="Seyer L."/>
            <person name="Sharpe T."/>
            <person name="Silvar C."/>
            <person name="Song J."/>
            <person name="Studholme D.J."/>
            <person name="Sykes S."/>
            <person name="Thines M."/>
            <person name="van de Vondervoort P.J."/>
            <person name="Phuntumart V."/>
            <person name="Wawra S."/>
            <person name="Weide R."/>
            <person name="Win J."/>
            <person name="Young C."/>
            <person name="Zhou S."/>
            <person name="Fry W."/>
            <person name="Meyers B.C."/>
            <person name="van West P."/>
            <person name="Ristaino J."/>
            <person name="Govers F."/>
            <person name="Birch P.R."/>
            <person name="Whisson S.C."/>
            <person name="Judelson H.S."/>
            <person name="Nusbaum C."/>
        </authorList>
    </citation>
    <scope>NUCLEOTIDE SEQUENCE [LARGE SCALE GENOMIC DNA]</scope>
    <source>
        <strain evidence="2">T30-4</strain>
    </source>
</reference>
<protein>
    <submittedName>
        <fullName evidence="1">Uncharacterized protein</fullName>
    </submittedName>
</protein>
<gene>
    <name evidence="1" type="ORF">PITG_08689</name>
</gene>
<dbReference type="Proteomes" id="UP000006643">
    <property type="component" value="Unassembled WGS sequence"/>
</dbReference>
<dbReference type="GeneID" id="9461419"/>
<proteinExistence type="predicted"/>
<evidence type="ECO:0000313" key="2">
    <source>
        <dbReference type="Proteomes" id="UP000006643"/>
    </source>
</evidence>
<dbReference type="EMBL" id="DS028133">
    <property type="protein sequence ID" value="EEY55943.1"/>
    <property type="molecule type" value="Genomic_DNA"/>
</dbReference>
<keyword evidence="2" id="KW-1185">Reference proteome</keyword>
<sequence length="136" mass="14582">MIIKLALEVDCVCARSCAVVTGGLPAPDWIVAHQSASNLTNGYFTTVCNANHLALSQYQRHNAKRGLAARARVLDAYTSGRDWALVADCNCISATTGTCTARKIVERGPPDVKTRGGARAACTKRTPEMEEALYVL</sequence>
<dbReference type="KEGG" id="pif:PITG_08689"/>
<accession>D0NCY6</accession>
<evidence type="ECO:0000313" key="1">
    <source>
        <dbReference type="EMBL" id="EEY55943.1"/>
    </source>
</evidence>
<dbReference type="InParanoid" id="D0NCY6"/>